<gene>
    <name evidence="1" type="ORF">TCIL3000_11_4820</name>
</gene>
<proteinExistence type="predicted"/>
<organism evidence="1">
    <name type="scientific">Trypanosoma congolense (strain IL3000)</name>
    <dbReference type="NCBI Taxonomy" id="1068625"/>
    <lineage>
        <taxon>Eukaryota</taxon>
        <taxon>Discoba</taxon>
        <taxon>Euglenozoa</taxon>
        <taxon>Kinetoplastea</taxon>
        <taxon>Metakinetoplastina</taxon>
        <taxon>Trypanosomatida</taxon>
        <taxon>Trypanosomatidae</taxon>
        <taxon>Trypanosoma</taxon>
        <taxon>Nannomonas</taxon>
    </lineage>
</organism>
<reference evidence="1" key="1">
    <citation type="journal article" date="2012" name="Proc. Natl. Acad. Sci. U.S.A.">
        <title>Antigenic diversity is generated by distinct evolutionary mechanisms in African trypanosome species.</title>
        <authorList>
            <person name="Jackson A.P."/>
            <person name="Berry A."/>
            <person name="Aslett M."/>
            <person name="Allison H.C."/>
            <person name="Burton P."/>
            <person name="Vavrova-Anderson J."/>
            <person name="Brown R."/>
            <person name="Browne H."/>
            <person name="Corton N."/>
            <person name="Hauser H."/>
            <person name="Gamble J."/>
            <person name="Gilderthorp R."/>
            <person name="Marcello L."/>
            <person name="McQuillan J."/>
            <person name="Otto T.D."/>
            <person name="Quail M.A."/>
            <person name="Sanders M.J."/>
            <person name="van Tonder A."/>
            <person name="Ginger M.L."/>
            <person name="Field M.C."/>
            <person name="Barry J.D."/>
            <person name="Hertz-Fowler C."/>
            <person name="Berriman M."/>
        </authorList>
    </citation>
    <scope>NUCLEOTIDE SEQUENCE</scope>
    <source>
        <strain evidence="1">IL3000</strain>
    </source>
</reference>
<dbReference type="VEuPathDB" id="TriTrypDB:TcIL3000.11.4820"/>
<sequence>MPHQGNFSLVCLGTGKGVSMVYSGNCSAAYVLCAGDTPIILFGAGYGVTRQCLRYFGTIPGNIVIFSNRSHVAAELPVVIGVESHNRRRLRVIASEAVMTQLKERRLVEVHPRAISTTSEVSDACELIALKAAEPGTPSPPHHLVDFPSISLSAFNALSTWSGASGFVVLHNNTPLVALTGDCAFDAQRYRAIVRMAPVVVVDGRKGGSLDHASFADITRTVNECQSRGEAPQMVLVGHYGEPAGAPPVVPGNIVLPIVEGAVVELSTKVRITDGKNKFNCHSAVPLHVADVPALQHVEGGPLVSNPNSFDLPFGPGAPDQHESTDLVKQITMNEDFTGRNADVSQGGTGGANQAPLMISGEGERQCNAAHELSGVSGDNTSVSAGAQRCERRVLSPESRESLRGTGGVVTFEECVQRAQRALQRFSEQGRIMSSTADSSAVISGGNASDSRTFDGKLIGKASSIEIIDTTQCGTSRSSGVWYTCRFTVLTT</sequence>
<accession>G0V0A6</accession>
<dbReference type="AlphaFoldDB" id="G0V0A6"/>
<evidence type="ECO:0000313" key="1">
    <source>
        <dbReference type="EMBL" id="CCC95076.1"/>
    </source>
</evidence>
<dbReference type="EMBL" id="HE575324">
    <property type="protein sequence ID" value="CCC95076.1"/>
    <property type="molecule type" value="Genomic_DNA"/>
</dbReference>
<protein>
    <submittedName>
        <fullName evidence="1">Uncharacterized protein</fullName>
    </submittedName>
</protein>
<name>G0V0A6_TRYCI</name>